<proteinExistence type="predicted"/>
<accession>A0ABU9Y365</accession>
<comment type="caution">
    <text evidence="1">The sequence shown here is derived from an EMBL/GenBank/DDBJ whole genome shotgun (WGS) entry which is preliminary data.</text>
</comment>
<dbReference type="InterPro" id="IPR011008">
    <property type="entry name" value="Dimeric_a/b-barrel"/>
</dbReference>
<dbReference type="EMBL" id="JBDIME010000008">
    <property type="protein sequence ID" value="MEN2790253.1"/>
    <property type="molecule type" value="Genomic_DNA"/>
</dbReference>
<name>A0ABU9Y365_9SPHN</name>
<evidence type="ECO:0000313" key="1">
    <source>
        <dbReference type="EMBL" id="MEN2790253.1"/>
    </source>
</evidence>
<evidence type="ECO:0008006" key="3">
    <source>
        <dbReference type="Google" id="ProtNLM"/>
    </source>
</evidence>
<reference evidence="1 2" key="1">
    <citation type="submission" date="2024-05" db="EMBL/GenBank/DDBJ databases">
        <authorList>
            <person name="Liu Q."/>
            <person name="Xin Y.-H."/>
        </authorList>
    </citation>
    <scope>NUCLEOTIDE SEQUENCE [LARGE SCALE GENOMIC DNA]</scope>
    <source>
        <strain evidence="1 2">CGMCC 1.10181</strain>
    </source>
</reference>
<organism evidence="1 2">
    <name type="scientific">Sphingomonas oligophenolica</name>
    <dbReference type="NCBI Taxonomy" id="301154"/>
    <lineage>
        <taxon>Bacteria</taxon>
        <taxon>Pseudomonadati</taxon>
        <taxon>Pseudomonadota</taxon>
        <taxon>Alphaproteobacteria</taxon>
        <taxon>Sphingomonadales</taxon>
        <taxon>Sphingomonadaceae</taxon>
        <taxon>Sphingomonas</taxon>
    </lineage>
</organism>
<gene>
    <name evidence="1" type="ORF">ABC974_11500</name>
</gene>
<dbReference type="RefSeq" id="WP_343889071.1">
    <property type="nucleotide sequence ID" value="NZ_BAAAEH010000016.1"/>
</dbReference>
<keyword evidence="2" id="KW-1185">Reference proteome</keyword>
<dbReference type="Proteomes" id="UP001419910">
    <property type="component" value="Unassembled WGS sequence"/>
</dbReference>
<evidence type="ECO:0000313" key="2">
    <source>
        <dbReference type="Proteomes" id="UP001419910"/>
    </source>
</evidence>
<dbReference type="SUPFAM" id="SSF54909">
    <property type="entry name" value="Dimeric alpha+beta barrel"/>
    <property type="match status" value="1"/>
</dbReference>
<sequence length="305" mass="33688">MSTPDYSARDRNVRHNVYASVRKRDGLPHDLFANYWRDVHSTLCSRIPGLGFYVQQHFDRNHTANLWPVADGVNRITAVLDGSAELGFANLQDQALFGETGPILYSDEQNLFSEAIAYFLPTGSTTFVDREEDGIRNGPDRLHRVHVYMNRRAGPDPSKWLEDISSDLATKSAVQKWKLHLPSPYDNANPAPPSPNVDHHVGADRLNLAVAEVAFENARAARAFFDGGDFQKMLHGQAKHIDALGAYLVTGIYTFVRDGVPTAAGLRGSRPAELIDIVGAANQLAPEILERFAPTHARAPQRIAA</sequence>
<protein>
    <recommendedName>
        <fullName evidence="3">EthD domain-containing protein</fullName>
    </recommendedName>
</protein>
<dbReference type="Gene3D" id="3.30.70.100">
    <property type="match status" value="1"/>
</dbReference>